<dbReference type="NCBIfam" id="TIGR01547">
    <property type="entry name" value="phage_term_2"/>
    <property type="match status" value="1"/>
</dbReference>
<dbReference type="PANTHER" id="PTHR39184:SF1">
    <property type="entry name" value="PBSX PHAGE TERMINASE LARGE SUBUNIT"/>
    <property type="match status" value="1"/>
</dbReference>
<feature type="domain" description="Phage terminase large subunit C-terminal" evidence="2">
    <location>
        <begin position="246"/>
        <end position="384"/>
    </location>
</feature>
<feature type="domain" description="Phage terminase large subunit N-terminal" evidence="1">
    <location>
        <begin position="22"/>
        <end position="198"/>
    </location>
</feature>
<dbReference type="Gene3D" id="3.30.420.280">
    <property type="match status" value="1"/>
</dbReference>
<dbReference type="Gene3D" id="3.40.50.300">
    <property type="entry name" value="P-loop containing nucleotide triphosphate hydrolases"/>
    <property type="match status" value="1"/>
</dbReference>
<evidence type="ECO:0000259" key="1">
    <source>
        <dbReference type="Pfam" id="PF04466"/>
    </source>
</evidence>
<dbReference type="InterPro" id="IPR035412">
    <property type="entry name" value="Terminase_L_N"/>
</dbReference>
<dbReference type="InterPro" id="IPR006437">
    <property type="entry name" value="Phage_terminase_lsu"/>
</dbReference>
<evidence type="ECO:0000313" key="3">
    <source>
        <dbReference type="EMBL" id="MCF2498381.1"/>
    </source>
</evidence>
<dbReference type="RefSeq" id="WP_235177516.1">
    <property type="nucleotide sequence ID" value="NZ_JAKFFV010000004.1"/>
</dbReference>
<gene>
    <name evidence="3" type="ORF">L0661_08690</name>
</gene>
<dbReference type="InterPro" id="IPR027417">
    <property type="entry name" value="P-loop_NTPase"/>
</dbReference>
<comment type="caution">
    <text evidence="3">The sequence shown here is derived from an EMBL/GenBank/DDBJ whole genome shotgun (WGS) entry which is preliminary data.</text>
</comment>
<dbReference type="Pfam" id="PF17288">
    <property type="entry name" value="Terminase_3C"/>
    <property type="match status" value="1"/>
</dbReference>
<dbReference type="Pfam" id="PF04466">
    <property type="entry name" value="Terminase_3"/>
    <property type="match status" value="1"/>
</dbReference>
<dbReference type="InterPro" id="IPR035413">
    <property type="entry name" value="Terminase_L_C"/>
</dbReference>
<reference evidence="3" key="1">
    <citation type="submission" date="2022-01" db="EMBL/GenBank/DDBJ databases">
        <title>Novel species in genus Dyadobacter.</title>
        <authorList>
            <person name="Ma C."/>
        </authorList>
    </citation>
    <scope>NUCLEOTIDE SEQUENCE</scope>
    <source>
        <strain evidence="3">CY357</strain>
    </source>
</reference>
<protein>
    <submittedName>
        <fullName evidence="3">PBSX family phage terminase large subunit</fullName>
    </submittedName>
</protein>
<dbReference type="AlphaFoldDB" id="A0A9X1QC19"/>
<organism evidence="3 4">
    <name type="scientific">Dyadobacter chenhuakuii</name>
    <dbReference type="NCBI Taxonomy" id="2909339"/>
    <lineage>
        <taxon>Bacteria</taxon>
        <taxon>Pseudomonadati</taxon>
        <taxon>Bacteroidota</taxon>
        <taxon>Cytophagia</taxon>
        <taxon>Cytophagales</taxon>
        <taxon>Spirosomataceae</taxon>
        <taxon>Dyadobacter</taxon>
    </lineage>
</organism>
<proteinExistence type="predicted"/>
<evidence type="ECO:0000259" key="2">
    <source>
        <dbReference type="Pfam" id="PF17288"/>
    </source>
</evidence>
<dbReference type="Proteomes" id="UP001139411">
    <property type="component" value="Unassembled WGS sequence"/>
</dbReference>
<sequence length="403" mass="46691">MIGLTTKVFEGLYSAFLSKKFNVFVLEGGSRSSKTHSIIQFWAIWAWNGMGKPRRVVVARLKGTWLAGTVYKDFIDFLKMYGIYDRKCENKTNKIYTLWGTEFWFVGLDDPQKIHGMQTDAFWINEAVEASKDSYDQLMQRCKGFAILDYNPSEEEHWIYDSICKREMSWYSHSTMLDNPLIPRNARDQILSYEPTEENYRNGTVDKRKWLIYGLGKRAKIEGLVFEDFEIVKAIPEMASIYQGLDFGYTNDPTALEDVGIWKGENSLYIHELCYKTHMTTADIIKELKSVNKGRKIISESADPRMVDEIHNAGFNIHAIKKYQGSVTAGIDKMKSMKLFVTESSVNAIKELRNYTYQQDKNGKWLNEPIDDFNHIIDGSRYVVLEELLGRREPKRNIGAYLP</sequence>
<accession>A0A9X1QC19</accession>
<dbReference type="InterPro" id="IPR052380">
    <property type="entry name" value="Viral_DNA_packaging_terminase"/>
</dbReference>
<name>A0A9X1QC19_9BACT</name>
<dbReference type="PANTHER" id="PTHR39184">
    <property type="match status" value="1"/>
</dbReference>
<evidence type="ECO:0000313" key="4">
    <source>
        <dbReference type="Proteomes" id="UP001139411"/>
    </source>
</evidence>
<dbReference type="EMBL" id="JAKFFV010000004">
    <property type="protein sequence ID" value="MCF2498381.1"/>
    <property type="molecule type" value="Genomic_DNA"/>
</dbReference>